<dbReference type="InterPro" id="IPR036397">
    <property type="entry name" value="RNaseH_sf"/>
</dbReference>
<dbReference type="AlphaFoldDB" id="A0A9N9GCZ1"/>
<dbReference type="GO" id="GO:0003676">
    <property type="term" value="F:nucleic acid binding"/>
    <property type="evidence" value="ECO:0007669"/>
    <property type="project" value="InterPro"/>
</dbReference>
<dbReference type="InterPro" id="IPR001584">
    <property type="entry name" value="Integrase_cat-core"/>
</dbReference>
<dbReference type="SUPFAM" id="SSF53098">
    <property type="entry name" value="Ribonuclease H-like"/>
    <property type="match status" value="1"/>
</dbReference>
<feature type="domain" description="Integrase catalytic" evidence="1">
    <location>
        <begin position="78"/>
        <end position="184"/>
    </location>
</feature>
<dbReference type="PROSITE" id="PS50994">
    <property type="entry name" value="INTEGRASE"/>
    <property type="match status" value="1"/>
</dbReference>
<dbReference type="Gene3D" id="3.30.420.10">
    <property type="entry name" value="Ribonuclease H-like superfamily/Ribonuclease H"/>
    <property type="match status" value="1"/>
</dbReference>
<comment type="caution">
    <text evidence="2">The sequence shown here is derived from an EMBL/GenBank/DDBJ whole genome shotgun (WGS) entry which is preliminary data.</text>
</comment>
<dbReference type="Proteomes" id="UP000789739">
    <property type="component" value="Unassembled WGS sequence"/>
</dbReference>
<dbReference type="EMBL" id="CAJVPI010001151">
    <property type="protein sequence ID" value="CAG8597667.1"/>
    <property type="molecule type" value="Genomic_DNA"/>
</dbReference>
<reference evidence="2" key="1">
    <citation type="submission" date="2021-06" db="EMBL/GenBank/DDBJ databases">
        <authorList>
            <person name="Kallberg Y."/>
            <person name="Tangrot J."/>
            <person name="Rosling A."/>
        </authorList>
    </citation>
    <scope>NUCLEOTIDE SEQUENCE</scope>
    <source>
        <strain evidence="2">BR232B</strain>
    </source>
</reference>
<name>A0A9N9GCZ1_9GLOM</name>
<sequence length="184" mass="21520">MNVPTVSIDPDEEIALCCGLMFYQPTGYYSNPRSLWKDLAREGFQFPFKKVRDWLINQNEWQKYAPPPKDIPRVSYGKISRPNCVHQCDLLRLTNDKIYKKIFKWVLNVVDVASRYKNSIPLTSKNSSEVARAFEKIYDNSNIPLTWPELLQCDGGREFMGETARLMRDHNVTIRLNLYLQIPN</sequence>
<dbReference type="GO" id="GO:0005634">
    <property type="term" value="C:nucleus"/>
    <property type="evidence" value="ECO:0007669"/>
    <property type="project" value="UniProtKB-ARBA"/>
</dbReference>
<organism evidence="2 3">
    <name type="scientific">Paraglomus brasilianum</name>
    <dbReference type="NCBI Taxonomy" id="144538"/>
    <lineage>
        <taxon>Eukaryota</taxon>
        <taxon>Fungi</taxon>
        <taxon>Fungi incertae sedis</taxon>
        <taxon>Mucoromycota</taxon>
        <taxon>Glomeromycotina</taxon>
        <taxon>Glomeromycetes</taxon>
        <taxon>Paraglomerales</taxon>
        <taxon>Paraglomeraceae</taxon>
        <taxon>Paraglomus</taxon>
    </lineage>
</organism>
<keyword evidence="3" id="KW-1185">Reference proteome</keyword>
<evidence type="ECO:0000313" key="3">
    <source>
        <dbReference type="Proteomes" id="UP000789739"/>
    </source>
</evidence>
<evidence type="ECO:0000313" key="2">
    <source>
        <dbReference type="EMBL" id="CAG8597667.1"/>
    </source>
</evidence>
<accession>A0A9N9GCZ1</accession>
<dbReference type="InterPro" id="IPR012337">
    <property type="entry name" value="RNaseH-like_sf"/>
</dbReference>
<proteinExistence type="predicted"/>
<dbReference type="OrthoDB" id="2403749at2759"/>
<evidence type="ECO:0000259" key="1">
    <source>
        <dbReference type="PROSITE" id="PS50994"/>
    </source>
</evidence>
<protein>
    <submittedName>
        <fullName evidence="2">9264_t:CDS:1</fullName>
    </submittedName>
</protein>
<gene>
    <name evidence="2" type="ORF">PBRASI_LOCUS7469</name>
</gene>
<dbReference type="GO" id="GO:0015074">
    <property type="term" value="P:DNA integration"/>
    <property type="evidence" value="ECO:0007669"/>
    <property type="project" value="InterPro"/>
</dbReference>